<proteinExistence type="predicted"/>
<evidence type="ECO:0000313" key="2">
    <source>
        <dbReference type="Proteomes" id="UP001057279"/>
    </source>
</evidence>
<protein>
    <submittedName>
        <fullName evidence="1">Uncharacterized protein</fullName>
    </submittedName>
</protein>
<reference evidence="1" key="1">
    <citation type="submission" date="2022-03" db="EMBL/GenBank/DDBJ databases">
        <title>Genomic analyses of argali, domestic sheep and their hybrids provide insights into chromosomal evolution, heterosis and genetic basis of agronomic traits.</title>
        <authorList>
            <person name="Li M."/>
        </authorList>
    </citation>
    <scope>NUCLEOTIDE SEQUENCE</scope>
    <source>
        <strain evidence="1">F1 hybrid</strain>
    </source>
</reference>
<sequence>MEERVMDKTWRTEGTEVYILRTECMLGISALRMACCGPADTVMSASSTSNFPTGDWNSSQIRSPDRSELFLRLCISVMFFSSRSLSSLQQDSTSQWAAPSYLGKPVKTSHMWPPQAGEGRFYLQYPENFLVEAQSAFVKGNNNNGCPVELIAFRVPTPDALPFEYLDDVRLIKKNIRTQEKKTGNTHHTWYKVGLMYGSSPVTKFVIKVKNRMGFWSGTGHCIHAQAGTESPRKEDVELGVYHHMKFSHMDDGHHIPVSTAISGSIIDWDLSILHKEENGNMWTQAVVEGGSQCPVSDHRSSGIPREEL</sequence>
<evidence type="ECO:0000313" key="1">
    <source>
        <dbReference type="EMBL" id="KAI4587503.1"/>
    </source>
</evidence>
<keyword evidence="2" id="KW-1185">Reference proteome</keyword>
<dbReference type="Proteomes" id="UP001057279">
    <property type="component" value="Linkage Group LG03"/>
</dbReference>
<name>A0ACB9VCP4_9CETA</name>
<dbReference type="EMBL" id="CM043028">
    <property type="protein sequence ID" value="KAI4587503.1"/>
    <property type="molecule type" value="Genomic_DNA"/>
</dbReference>
<organism evidence="1 2">
    <name type="scientific">Ovis ammon polii x Ovis aries</name>
    <dbReference type="NCBI Taxonomy" id="2918886"/>
    <lineage>
        <taxon>Eukaryota</taxon>
        <taxon>Metazoa</taxon>
        <taxon>Chordata</taxon>
        <taxon>Craniata</taxon>
        <taxon>Vertebrata</taxon>
        <taxon>Euteleostomi</taxon>
        <taxon>Mammalia</taxon>
        <taxon>Eutheria</taxon>
        <taxon>Laurasiatheria</taxon>
        <taxon>Artiodactyla</taxon>
        <taxon>Ruminantia</taxon>
        <taxon>Pecora</taxon>
        <taxon>Bovidae</taxon>
        <taxon>Caprinae</taxon>
        <taxon>Ovis</taxon>
    </lineage>
</organism>
<comment type="caution">
    <text evidence="1">The sequence shown here is derived from an EMBL/GenBank/DDBJ whole genome shotgun (WGS) entry which is preliminary data.</text>
</comment>
<accession>A0ACB9VCP4</accession>
<gene>
    <name evidence="1" type="ORF">MJG53_005290</name>
</gene>